<reference evidence="13 14" key="1">
    <citation type="submission" date="2020-04" db="EMBL/GenBank/DDBJ databases">
        <title>Ferrimonas sp. S7 isolated from sea water.</title>
        <authorList>
            <person name="Bae S.S."/>
            <person name="Baek K."/>
        </authorList>
    </citation>
    <scope>NUCLEOTIDE SEQUENCE [LARGE SCALE GENOMIC DNA]</scope>
    <source>
        <strain evidence="13 14">S7</strain>
    </source>
</reference>
<evidence type="ECO:0000256" key="9">
    <source>
        <dbReference type="ARBA" id="ARBA00023136"/>
    </source>
</evidence>
<feature type="transmembrane region" description="Helical" evidence="10">
    <location>
        <begin position="62"/>
        <end position="82"/>
    </location>
</feature>
<dbReference type="InterPro" id="IPR039421">
    <property type="entry name" value="Type_1_exporter"/>
</dbReference>
<feature type="transmembrane region" description="Helical" evidence="10">
    <location>
        <begin position="246"/>
        <end position="272"/>
    </location>
</feature>
<dbReference type="InterPro" id="IPR011527">
    <property type="entry name" value="ABC1_TM_dom"/>
</dbReference>
<keyword evidence="5 10" id="KW-0812">Transmembrane</keyword>
<dbReference type="InterPro" id="IPR003439">
    <property type="entry name" value="ABC_transporter-like_ATP-bd"/>
</dbReference>
<evidence type="ECO:0000256" key="4">
    <source>
        <dbReference type="ARBA" id="ARBA00022519"/>
    </source>
</evidence>
<evidence type="ECO:0000259" key="11">
    <source>
        <dbReference type="PROSITE" id="PS50893"/>
    </source>
</evidence>
<dbReference type="InterPro" id="IPR017871">
    <property type="entry name" value="ABC_transporter-like_CS"/>
</dbReference>
<dbReference type="FunFam" id="1.20.1560.10:FF:000039">
    <property type="entry name" value="Cysteine/glutathione ABC transporter permease/ATP-binding protein CydD"/>
    <property type="match status" value="1"/>
</dbReference>
<evidence type="ECO:0000256" key="10">
    <source>
        <dbReference type="SAM" id="Phobius"/>
    </source>
</evidence>
<dbReference type="CDD" id="cd18584">
    <property type="entry name" value="ABC_6TM_AarD_CydD"/>
    <property type="match status" value="1"/>
</dbReference>
<dbReference type="GO" id="GO:0016887">
    <property type="term" value="F:ATP hydrolysis activity"/>
    <property type="evidence" value="ECO:0007669"/>
    <property type="project" value="InterPro"/>
</dbReference>
<evidence type="ECO:0000256" key="5">
    <source>
        <dbReference type="ARBA" id="ARBA00022692"/>
    </source>
</evidence>
<keyword evidence="4" id="KW-0997">Cell inner membrane</keyword>
<gene>
    <name evidence="13" type="primary">cydD</name>
    <name evidence="13" type="ORF">HER31_07095</name>
</gene>
<dbReference type="Proteomes" id="UP000501602">
    <property type="component" value="Chromosome"/>
</dbReference>
<dbReference type="KEGG" id="fes:HER31_07095"/>
<dbReference type="SUPFAM" id="SSF52540">
    <property type="entry name" value="P-loop containing nucleoside triphosphate hydrolases"/>
    <property type="match status" value="1"/>
</dbReference>
<dbReference type="GO" id="GO:0042883">
    <property type="term" value="P:cysteine transport"/>
    <property type="evidence" value="ECO:0007669"/>
    <property type="project" value="InterPro"/>
</dbReference>
<sequence>MDKPSEQRNLRWLRQYAYLGQRWLFLAVIAGSANAVFIVMQAWLLAALLHGLIIEQQPLSDFTTNIVVLFLLTPARALTVWAKERLGFKAGAVIRRHLREQMLQKFASLGPAYIQQRAAGSWTSMMFEQVEKVNDYYSRYIVQMRLVMIIPITIIMMILPTNWAAVAIFVTTAPLTIMFMALVGMGAADANKRNFVALSRLSGHFLDRLKGIATLRQYQRLEAEGEKMDHAADLFRQRTMEVLRMAFMSSAVLEFFASVSIALIAVYFGFSYLGELDFGHYDRGISLFSGLLVLFLAPEFFQPFRDLGTYYHAKAEAVGAADSIQQFLQTAEPDKRSLLQPEFDGKITIEAHDVVVKALDQTPLTNPLSFRVDAQSTLAIGGQTGCGKTSLMQAIMGVLPYDGSLTINGTEVHAIDPHWIMKEITWLGQSPLLIAASIADNLRLAAPEATDEQLWQALNRSHAAPFVSELPQQLNYVLDDNGAGLSVGQIQRIALARTMLKPTSLLLMDEPTASLDQHSEQLVAQSLVHFSRGRTVITISHRATQLTQADNTVIMTPREDA</sequence>
<evidence type="ECO:0000256" key="3">
    <source>
        <dbReference type="ARBA" id="ARBA00022475"/>
    </source>
</evidence>
<dbReference type="InterPro" id="IPR027417">
    <property type="entry name" value="P-loop_NTPase"/>
</dbReference>
<dbReference type="GO" id="GO:0005886">
    <property type="term" value="C:plasma membrane"/>
    <property type="evidence" value="ECO:0007669"/>
    <property type="project" value="UniProtKB-SubCell"/>
</dbReference>
<evidence type="ECO:0000256" key="1">
    <source>
        <dbReference type="ARBA" id="ARBA00004429"/>
    </source>
</evidence>
<feature type="transmembrane region" description="Helical" evidence="10">
    <location>
        <begin position="140"/>
        <end position="159"/>
    </location>
</feature>
<feature type="domain" description="ABC transporter" evidence="11">
    <location>
        <begin position="349"/>
        <end position="561"/>
    </location>
</feature>
<evidence type="ECO:0000313" key="13">
    <source>
        <dbReference type="EMBL" id="QIZ76654.1"/>
    </source>
</evidence>
<keyword evidence="8 10" id="KW-1133">Transmembrane helix</keyword>
<dbReference type="GO" id="GO:0140359">
    <property type="term" value="F:ABC-type transporter activity"/>
    <property type="evidence" value="ECO:0007669"/>
    <property type="project" value="InterPro"/>
</dbReference>
<comment type="subcellular location">
    <subcellularLocation>
        <location evidence="1">Cell inner membrane</location>
        <topology evidence="1">Multi-pass membrane protein</topology>
    </subcellularLocation>
</comment>
<keyword evidence="2" id="KW-0813">Transport</keyword>
<protein>
    <submittedName>
        <fullName evidence="13">Cysteine/glutathione ABC transporter permease/ATP-binding protein CydD</fullName>
    </submittedName>
</protein>
<dbReference type="SUPFAM" id="SSF90123">
    <property type="entry name" value="ABC transporter transmembrane region"/>
    <property type="match status" value="1"/>
</dbReference>
<dbReference type="SMART" id="SM00382">
    <property type="entry name" value="AAA"/>
    <property type="match status" value="1"/>
</dbReference>
<dbReference type="PROSITE" id="PS50929">
    <property type="entry name" value="ABC_TM1F"/>
    <property type="match status" value="1"/>
</dbReference>
<evidence type="ECO:0000256" key="2">
    <source>
        <dbReference type="ARBA" id="ARBA00022448"/>
    </source>
</evidence>
<evidence type="ECO:0000259" key="12">
    <source>
        <dbReference type="PROSITE" id="PS50929"/>
    </source>
</evidence>
<evidence type="ECO:0000256" key="8">
    <source>
        <dbReference type="ARBA" id="ARBA00022989"/>
    </source>
</evidence>
<keyword evidence="14" id="KW-1185">Reference proteome</keyword>
<keyword evidence="9 10" id="KW-0472">Membrane</keyword>
<feature type="transmembrane region" description="Helical" evidence="10">
    <location>
        <begin position="165"/>
        <end position="188"/>
    </location>
</feature>
<feature type="domain" description="ABC transmembrane type-1" evidence="12">
    <location>
        <begin position="25"/>
        <end position="316"/>
    </location>
</feature>
<keyword evidence="7 13" id="KW-0067">ATP-binding</keyword>
<dbReference type="Gene3D" id="3.40.50.300">
    <property type="entry name" value="P-loop containing nucleotide triphosphate hydrolases"/>
    <property type="match status" value="1"/>
</dbReference>
<evidence type="ECO:0000256" key="7">
    <source>
        <dbReference type="ARBA" id="ARBA00022840"/>
    </source>
</evidence>
<dbReference type="RefSeq" id="WP_168659916.1">
    <property type="nucleotide sequence ID" value="NZ_CP051180.1"/>
</dbReference>
<keyword evidence="6" id="KW-0547">Nucleotide-binding</keyword>
<dbReference type="NCBIfam" id="NF008379">
    <property type="entry name" value="PRK11174.1"/>
    <property type="match status" value="1"/>
</dbReference>
<dbReference type="InterPro" id="IPR014216">
    <property type="entry name" value="ABC_transptr_CydD"/>
</dbReference>
<dbReference type="EMBL" id="CP051180">
    <property type="protein sequence ID" value="QIZ76654.1"/>
    <property type="molecule type" value="Genomic_DNA"/>
</dbReference>
<keyword evidence="3" id="KW-1003">Cell membrane</keyword>
<evidence type="ECO:0000313" key="14">
    <source>
        <dbReference type="Proteomes" id="UP000501602"/>
    </source>
</evidence>
<evidence type="ECO:0000256" key="6">
    <source>
        <dbReference type="ARBA" id="ARBA00022741"/>
    </source>
</evidence>
<organism evidence="13 14">
    <name type="scientific">Ferrimonas lipolytica</name>
    <dbReference type="NCBI Taxonomy" id="2724191"/>
    <lineage>
        <taxon>Bacteria</taxon>
        <taxon>Pseudomonadati</taxon>
        <taxon>Pseudomonadota</taxon>
        <taxon>Gammaproteobacteria</taxon>
        <taxon>Alteromonadales</taxon>
        <taxon>Ferrimonadaceae</taxon>
        <taxon>Ferrimonas</taxon>
    </lineage>
</organism>
<dbReference type="GO" id="GO:0034040">
    <property type="term" value="F:ATPase-coupled lipid transmembrane transporter activity"/>
    <property type="evidence" value="ECO:0007669"/>
    <property type="project" value="TreeGrafter"/>
</dbReference>
<dbReference type="Pfam" id="PF00005">
    <property type="entry name" value="ABC_tran"/>
    <property type="match status" value="1"/>
</dbReference>
<dbReference type="PROSITE" id="PS50893">
    <property type="entry name" value="ABC_TRANSPORTER_2"/>
    <property type="match status" value="1"/>
</dbReference>
<dbReference type="PANTHER" id="PTHR24221">
    <property type="entry name" value="ATP-BINDING CASSETTE SUB-FAMILY B"/>
    <property type="match status" value="1"/>
</dbReference>
<name>A0A6H1UC86_9GAMM</name>
<dbReference type="InterPro" id="IPR036640">
    <property type="entry name" value="ABC1_TM_sf"/>
</dbReference>
<accession>A0A6H1UC86</accession>
<feature type="transmembrane region" description="Helical" evidence="10">
    <location>
        <begin position="23"/>
        <end position="50"/>
    </location>
</feature>
<dbReference type="InterPro" id="IPR003593">
    <property type="entry name" value="AAA+_ATPase"/>
</dbReference>
<dbReference type="GO" id="GO:0005524">
    <property type="term" value="F:ATP binding"/>
    <property type="evidence" value="ECO:0007669"/>
    <property type="project" value="UniProtKB-KW"/>
</dbReference>
<proteinExistence type="predicted"/>
<dbReference type="NCBIfam" id="TIGR02857">
    <property type="entry name" value="CydD"/>
    <property type="match status" value="1"/>
</dbReference>
<dbReference type="Pfam" id="PF00664">
    <property type="entry name" value="ABC_membrane"/>
    <property type="match status" value="1"/>
</dbReference>
<dbReference type="Gene3D" id="1.20.1560.10">
    <property type="entry name" value="ABC transporter type 1, transmembrane domain"/>
    <property type="match status" value="1"/>
</dbReference>
<dbReference type="AlphaFoldDB" id="A0A6H1UC86"/>
<dbReference type="PANTHER" id="PTHR24221:SF261">
    <property type="entry name" value="GLUTATHIONE_L-CYSTEINE TRANSPORT SYSTEM ATP-BINDING_PERMEASE PROTEIN CYDD"/>
    <property type="match status" value="1"/>
</dbReference>
<dbReference type="PROSITE" id="PS00211">
    <property type="entry name" value="ABC_TRANSPORTER_1"/>
    <property type="match status" value="1"/>
</dbReference>